<dbReference type="Gene3D" id="1.10.238.20">
    <property type="entry name" value="Pheromone/general odorant binding protein domain"/>
    <property type="match status" value="1"/>
</dbReference>
<feature type="chain" id="PRO_5036062388" evidence="6">
    <location>
        <begin position="18"/>
        <end position="138"/>
    </location>
</feature>
<dbReference type="Pfam" id="PF01395">
    <property type="entry name" value="PBP_GOBP"/>
    <property type="match status" value="1"/>
</dbReference>
<evidence type="ECO:0000256" key="5">
    <source>
        <dbReference type="ARBA" id="ARBA00023157"/>
    </source>
</evidence>
<accession>A0A336MI23</accession>
<dbReference type="PANTHER" id="PTHR11857:SF46">
    <property type="entry name" value="GENERAL ODORANT-BINDING PROTEIN 99A-RELATED"/>
    <property type="match status" value="1"/>
</dbReference>
<evidence type="ECO:0000256" key="3">
    <source>
        <dbReference type="ARBA" id="ARBA00022525"/>
    </source>
</evidence>
<evidence type="ECO:0000256" key="1">
    <source>
        <dbReference type="ARBA" id="ARBA00004613"/>
    </source>
</evidence>
<dbReference type="EMBL" id="UFQT01001014">
    <property type="protein sequence ID" value="SSX28493.1"/>
    <property type="molecule type" value="Genomic_DNA"/>
</dbReference>
<reference evidence="7" key="1">
    <citation type="submission" date="2018-07" db="EMBL/GenBank/DDBJ databases">
        <authorList>
            <person name="Quirk P.G."/>
            <person name="Krulwich T.A."/>
        </authorList>
    </citation>
    <scope>NUCLEOTIDE SEQUENCE</scope>
</reference>
<comment type="subcellular location">
    <subcellularLocation>
        <location evidence="1">Secreted</location>
    </subcellularLocation>
</comment>
<dbReference type="GO" id="GO:0005615">
    <property type="term" value="C:extracellular space"/>
    <property type="evidence" value="ECO:0007669"/>
    <property type="project" value="TreeGrafter"/>
</dbReference>
<keyword evidence="5" id="KW-1015">Disulfide bond</keyword>
<organism evidence="7">
    <name type="scientific">Culicoides sonorensis</name>
    <name type="common">Biting midge</name>
    <dbReference type="NCBI Taxonomy" id="179676"/>
    <lineage>
        <taxon>Eukaryota</taxon>
        <taxon>Metazoa</taxon>
        <taxon>Ecdysozoa</taxon>
        <taxon>Arthropoda</taxon>
        <taxon>Hexapoda</taxon>
        <taxon>Insecta</taxon>
        <taxon>Pterygota</taxon>
        <taxon>Neoptera</taxon>
        <taxon>Endopterygota</taxon>
        <taxon>Diptera</taxon>
        <taxon>Nematocera</taxon>
        <taxon>Chironomoidea</taxon>
        <taxon>Ceratopogonidae</taxon>
        <taxon>Ceratopogoninae</taxon>
        <taxon>Culicoides</taxon>
        <taxon>Monoculicoides</taxon>
    </lineage>
</organism>
<dbReference type="AlphaFoldDB" id="A0A336MI23"/>
<dbReference type="OMA" id="FASAEWA"/>
<dbReference type="InterPro" id="IPR006170">
    <property type="entry name" value="PBP/GOBP"/>
</dbReference>
<proteinExistence type="inferred from homology"/>
<dbReference type="EMBL" id="UFQT01001346">
    <property type="protein sequence ID" value="SSX30128.1"/>
    <property type="molecule type" value="Genomic_DNA"/>
</dbReference>
<gene>
    <name evidence="7" type="primary">CSON000111</name>
    <name evidence="8" type="synonym">CSON002087</name>
</gene>
<comment type="similarity">
    <text evidence="2">Belongs to the PBP/GOBP family.</text>
</comment>
<dbReference type="GO" id="GO:0005549">
    <property type="term" value="F:odorant binding"/>
    <property type="evidence" value="ECO:0007669"/>
    <property type="project" value="InterPro"/>
</dbReference>
<evidence type="ECO:0000256" key="2">
    <source>
        <dbReference type="ARBA" id="ARBA00008098"/>
    </source>
</evidence>
<evidence type="ECO:0000256" key="6">
    <source>
        <dbReference type="SAM" id="SignalP"/>
    </source>
</evidence>
<evidence type="ECO:0000256" key="4">
    <source>
        <dbReference type="ARBA" id="ARBA00022729"/>
    </source>
</evidence>
<evidence type="ECO:0000313" key="8">
    <source>
        <dbReference type="EMBL" id="SSX30128.1"/>
    </source>
</evidence>
<dbReference type="PANTHER" id="PTHR11857">
    <property type="entry name" value="ODORANT BINDING PROTEIN-RELATED"/>
    <property type="match status" value="1"/>
</dbReference>
<name>A0A336MI23_CULSO</name>
<dbReference type="InterPro" id="IPR036728">
    <property type="entry name" value="PBP_GOBP_sf"/>
</dbReference>
<dbReference type="SMART" id="SM00708">
    <property type="entry name" value="PhBP"/>
    <property type="match status" value="1"/>
</dbReference>
<feature type="signal peptide" evidence="6">
    <location>
        <begin position="1"/>
        <end position="17"/>
    </location>
</feature>
<protein>
    <submittedName>
        <fullName evidence="7">CSON000111 protein</fullName>
    </submittedName>
    <submittedName>
        <fullName evidence="8">CSON002087 protein</fullName>
    </submittedName>
</protein>
<dbReference type="CDD" id="cd23992">
    <property type="entry name" value="PBP_GOBP"/>
    <property type="match status" value="1"/>
</dbReference>
<keyword evidence="4 6" id="KW-0732">Signal</keyword>
<dbReference type="GO" id="GO:0007608">
    <property type="term" value="P:sensory perception of smell"/>
    <property type="evidence" value="ECO:0007669"/>
    <property type="project" value="TreeGrafter"/>
</dbReference>
<evidence type="ECO:0000313" key="7">
    <source>
        <dbReference type="EMBL" id="SSX28493.1"/>
    </source>
</evidence>
<dbReference type="SUPFAM" id="SSF47565">
    <property type="entry name" value="Insect pheromone/odorant-binding proteins"/>
    <property type="match status" value="1"/>
</dbReference>
<dbReference type="VEuPathDB" id="VectorBase:CSON000111"/>
<dbReference type="VEuPathDB" id="VectorBase:CSON002087"/>
<keyword evidence="3" id="KW-0964">Secreted</keyword>
<sequence>MKFLCLVFLCAISVCLADHVRTKDDLASYRQECATENGLTAEELEKVKKGEVTNDEKTRCYVRCVSKKFEMFEDDKGVNVEKSLRQLEHANKDLTADTLREKVLKCVDATKDKKGDNCVWAFAAHACFKQEKLKLVQE</sequence>